<keyword evidence="2 4" id="KW-0808">Transferase</keyword>
<keyword evidence="2 4" id="KW-0418">Kinase</keyword>
<evidence type="ECO:0000259" key="3">
    <source>
        <dbReference type="Pfam" id="PF00586"/>
    </source>
</evidence>
<feature type="binding site" evidence="2">
    <location>
        <position position="52"/>
    </location>
    <ligand>
        <name>Mg(2+)</name>
        <dbReference type="ChEBI" id="CHEBI:18420"/>
        <label>1</label>
    </ligand>
</feature>
<dbReference type="Gene3D" id="3.30.1330.10">
    <property type="entry name" value="PurM-like, N-terminal domain"/>
    <property type="match status" value="1"/>
</dbReference>
<dbReference type="CDD" id="cd02194">
    <property type="entry name" value="ThiL"/>
    <property type="match status" value="1"/>
</dbReference>
<keyword evidence="5" id="KW-1185">Reference proteome</keyword>
<feature type="binding site" evidence="2">
    <location>
        <position position="227"/>
    </location>
    <ligand>
        <name>Mg(2+)</name>
        <dbReference type="ChEBI" id="CHEBI:18420"/>
        <label>3</label>
    </ligand>
</feature>
<feature type="binding site" evidence="2">
    <location>
        <position position="155"/>
    </location>
    <ligand>
        <name>ATP</name>
        <dbReference type="ChEBI" id="CHEBI:30616"/>
    </ligand>
</feature>
<proteinExistence type="inferred from homology"/>
<feature type="binding site" evidence="2">
    <location>
        <position position="230"/>
    </location>
    <ligand>
        <name>Mg(2+)</name>
        <dbReference type="ChEBI" id="CHEBI:18420"/>
        <label>5</label>
    </ligand>
</feature>
<dbReference type="InterPro" id="IPR016188">
    <property type="entry name" value="PurM-like_N"/>
</dbReference>
<reference evidence="4 5" key="2">
    <citation type="submission" date="2020-11" db="EMBL/GenBank/DDBJ databases">
        <title>Sulfur oxidizing isolate from Hospital Hole Sinkhole.</title>
        <authorList>
            <person name="Scott K.M."/>
        </authorList>
    </citation>
    <scope>NUCLEOTIDE SEQUENCE [LARGE SCALE GENOMIC DNA]</scope>
    <source>
        <strain evidence="4 5">HH1</strain>
    </source>
</reference>
<dbReference type="EC" id="2.7.4.16" evidence="2"/>
<dbReference type="PIRSF" id="PIRSF005303">
    <property type="entry name" value="Thiam_monoph_kin"/>
    <property type="match status" value="1"/>
</dbReference>
<keyword evidence="2" id="KW-0479">Metal-binding</keyword>
<reference evidence="4 5" key="1">
    <citation type="submission" date="2020-06" db="EMBL/GenBank/DDBJ databases">
        <authorList>
            <person name="Scott K."/>
        </authorList>
    </citation>
    <scope>NUCLEOTIDE SEQUENCE [LARGE SCALE GENOMIC DNA]</scope>
    <source>
        <strain evidence="4 5">HH1</strain>
    </source>
</reference>
<comment type="pathway">
    <text evidence="2">Cofactor biosynthesis; thiamine diphosphate biosynthesis; thiamine diphosphate from thiamine phosphate: step 1/1.</text>
</comment>
<feature type="binding site" evidence="2">
    <location>
        <position position="348"/>
    </location>
    <ligand>
        <name>substrate</name>
    </ligand>
</feature>
<dbReference type="SUPFAM" id="SSF55326">
    <property type="entry name" value="PurM N-terminal domain-like"/>
    <property type="match status" value="1"/>
</dbReference>
<protein>
    <recommendedName>
        <fullName evidence="2">Thiamine-monophosphate kinase</fullName>
        <shortName evidence="2">TMP kinase</shortName>
        <shortName evidence="2">Thiamine-phosphate kinase</shortName>
        <ecNumber evidence="2">2.7.4.16</ecNumber>
    </recommendedName>
</protein>
<comment type="similarity">
    <text evidence="2">Belongs to the thiamine-monophosphate kinase family.</text>
</comment>
<dbReference type="Pfam" id="PF00586">
    <property type="entry name" value="AIRS"/>
    <property type="match status" value="1"/>
</dbReference>
<dbReference type="GO" id="GO:0009030">
    <property type="term" value="F:thiamine-phosphate kinase activity"/>
    <property type="evidence" value="ECO:0007669"/>
    <property type="project" value="UniProtKB-EC"/>
</dbReference>
<gene>
    <name evidence="2 4" type="primary">thiL</name>
    <name evidence="4" type="ORF">H8792_006785</name>
</gene>
<feature type="binding site" evidence="2">
    <location>
        <position position="81"/>
    </location>
    <ligand>
        <name>Mg(2+)</name>
        <dbReference type="ChEBI" id="CHEBI:18420"/>
        <label>2</label>
    </ligand>
</feature>
<feature type="binding site" evidence="2">
    <location>
        <position position="60"/>
    </location>
    <ligand>
        <name>substrate</name>
    </ligand>
</feature>
<sequence length="351" mass="38140">MAREFDLINDFFAPLGAPSGSELHNGREGQIGIGDDGAVISVPPGQQAVVVTDTLVAGVHFPLQTSPFDIGWKSLAVNLSDLAAMGARPAFYSLALTLPTYDAEWLSEFAKGLKAASESGCGEMVPLIGGDTTKGPLCITVSAQGWVPNGQAIMRHSAREGDRIFVTGTLGDAALGLKLAMPEFWGDFTPLSFSDEDRAKLLEALNRPKPQLAYSDFLREYASSAIDISDGLLADLGHILERSSMRFGYDLKGCIDLAALPKSQAMQMYLQQTHDWRAILSGGDDYQICFTVSVDKLESMREAARKYDLEVYEVGSIELRMEGDGQLELMKHGQIDFAVMQSLAMKGFQHF</sequence>
<feature type="binding site" evidence="2">
    <location>
        <position position="229"/>
    </location>
    <ligand>
        <name>ATP</name>
        <dbReference type="ChEBI" id="CHEBI:30616"/>
    </ligand>
</feature>
<dbReference type="SUPFAM" id="SSF56042">
    <property type="entry name" value="PurM C-terminal domain-like"/>
    <property type="match status" value="1"/>
</dbReference>
<dbReference type="InterPro" id="IPR036921">
    <property type="entry name" value="PurM-like_N_sf"/>
</dbReference>
<dbReference type="Proteomes" id="UP001193680">
    <property type="component" value="Unassembled WGS sequence"/>
</dbReference>
<dbReference type="InterPro" id="IPR006283">
    <property type="entry name" value="ThiL-like"/>
</dbReference>
<dbReference type="PANTHER" id="PTHR30270:SF0">
    <property type="entry name" value="THIAMINE-MONOPHOSPHATE KINASE"/>
    <property type="match status" value="1"/>
</dbReference>
<organism evidence="4 5">
    <name type="scientific">Thiomicrorhabdus heinhorstiae</name>
    <dbReference type="NCBI Taxonomy" id="2748010"/>
    <lineage>
        <taxon>Bacteria</taxon>
        <taxon>Pseudomonadati</taxon>
        <taxon>Pseudomonadota</taxon>
        <taxon>Gammaproteobacteria</taxon>
        <taxon>Thiotrichales</taxon>
        <taxon>Piscirickettsiaceae</taxon>
        <taxon>Thiomicrorhabdus</taxon>
    </lineage>
</organism>
<evidence type="ECO:0000313" key="4">
    <source>
        <dbReference type="EMBL" id="MBF6058045.1"/>
    </source>
</evidence>
<keyword evidence="2" id="KW-0067">ATP-binding</keyword>
<evidence type="ECO:0000256" key="1">
    <source>
        <dbReference type="ARBA" id="ARBA00022977"/>
    </source>
</evidence>
<keyword evidence="1 2" id="KW-0784">Thiamine biosynthesis</keyword>
<dbReference type="InterPro" id="IPR036676">
    <property type="entry name" value="PurM-like_C_sf"/>
</dbReference>
<comment type="catalytic activity">
    <reaction evidence="2">
        <text>thiamine phosphate + ATP = thiamine diphosphate + ADP</text>
        <dbReference type="Rhea" id="RHEA:15913"/>
        <dbReference type="ChEBI" id="CHEBI:30616"/>
        <dbReference type="ChEBI" id="CHEBI:37575"/>
        <dbReference type="ChEBI" id="CHEBI:58937"/>
        <dbReference type="ChEBI" id="CHEBI:456216"/>
        <dbReference type="EC" id="2.7.4.16"/>
    </reaction>
</comment>
<feature type="binding site" evidence="2">
    <location>
        <position position="53"/>
    </location>
    <ligand>
        <name>Mg(2+)</name>
        <dbReference type="ChEBI" id="CHEBI:18420"/>
        <label>1</label>
    </ligand>
</feature>
<dbReference type="PANTHER" id="PTHR30270">
    <property type="entry name" value="THIAMINE-MONOPHOSPHATE KINASE"/>
    <property type="match status" value="1"/>
</dbReference>
<comment type="caution">
    <text evidence="4">The sequence shown here is derived from an EMBL/GenBank/DDBJ whole genome shotgun (WGS) entry which is preliminary data.</text>
</comment>
<dbReference type="EMBL" id="JACBGI020000010">
    <property type="protein sequence ID" value="MBF6058045.1"/>
    <property type="molecule type" value="Genomic_DNA"/>
</dbReference>
<keyword evidence="2" id="KW-0547">Nucleotide-binding</keyword>
<feature type="binding site" evidence="2">
    <location>
        <begin position="130"/>
        <end position="131"/>
    </location>
    <ligand>
        <name>ATP</name>
        <dbReference type="ChEBI" id="CHEBI:30616"/>
    </ligand>
</feature>
<comment type="miscellaneous">
    <text evidence="2">Reaction mechanism of ThiL seems to utilize a direct, inline transfer of the gamma-phosphate of ATP to TMP rather than a phosphorylated enzyme intermediate.</text>
</comment>
<comment type="function">
    <text evidence="2">Catalyzes the ATP-dependent phosphorylation of thiamine-monophosphate (TMP) to form thiamine-pyrophosphate (TPP), the active form of vitamin B1.</text>
</comment>
<keyword evidence="2" id="KW-0460">Magnesium</keyword>
<evidence type="ECO:0000313" key="5">
    <source>
        <dbReference type="Proteomes" id="UP001193680"/>
    </source>
</evidence>
<feature type="binding site" evidence="2">
    <location>
        <position position="36"/>
    </location>
    <ligand>
        <name>Mg(2+)</name>
        <dbReference type="ChEBI" id="CHEBI:18420"/>
        <label>4</label>
    </ligand>
</feature>
<dbReference type="Gene3D" id="3.90.650.10">
    <property type="entry name" value="PurM-like C-terminal domain"/>
    <property type="match status" value="1"/>
</dbReference>
<feature type="binding site" evidence="2">
    <location>
        <position position="81"/>
    </location>
    <ligand>
        <name>Mg(2+)</name>
        <dbReference type="ChEBI" id="CHEBI:18420"/>
        <label>3</label>
    </ligand>
</feature>
<accession>A0ABS0BW93</accession>
<feature type="binding site" evidence="2">
    <location>
        <position position="284"/>
    </location>
    <ligand>
        <name>substrate</name>
    </ligand>
</feature>
<dbReference type="HAMAP" id="MF_02128">
    <property type="entry name" value="TMP_kinase"/>
    <property type="match status" value="1"/>
</dbReference>
<dbReference type="RefSeq" id="WP_185978187.1">
    <property type="nucleotide sequence ID" value="NZ_JACBGI020000010.1"/>
</dbReference>
<feature type="binding site" evidence="2">
    <location>
        <position position="81"/>
    </location>
    <ligand>
        <name>Mg(2+)</name>
        <dbReference type="ChEBI" id="CHEBI:18420"/>
        <label>4</label>
    </ligand>
</feature>
<name>A0ABS0BW93_9GAMM</name>
<evidence type="ECO:0000256" key="2">
    <source>
        <dbReference type="HAMAP-Rule" id="MF_02128"/>
    </source>
</evidence>
<feature type="binding site" evidence="2">
    <location>
        <position position="36"/>
    </location>
    <ligand>
        <name>Mg(2+)</name>
        <dbReference type="ChEBI" id="CHEBI:18420"/>
        <label>3</label>
    </ligand>
</feature>
<feature type="domain" description="PurM-like N-terminal" evidence="3">
    <location>
        <begin position="34"/>
        <end position="147"/>
    </location>
</feature>
<comment type="caution">
    <text evidence="2">Lacks conserved residue(s) required for the propagation of feature annotation.</text>
</comment>
<dbReference type="NCBIfam" id="TIGR01379">
    <property type="entry name" value="thiL"/>
    <property type="match status" value="1"/>
</dbReference>
<feature type="binding site" evidence="2">
    <location>
        <position position="131"/>
    </location>
    <ligand>
        <name>Mg(2+)</name>
        <dbReference type="ChEBI" id="CHEBI:18420"/>
        <label>1</label>
    </ligand>
</feature>
<feature type="binding site" evidence="2">
    <location>
        <position position="53"/>
    </location>
    <ligand>
        <name>Mg(2+)</name>
        <dbReference type="ChEBI" id="CHEBI:18420"/>
        <label>2</label>
    </ligand>
</feature>